<sequence length="243" mass="27983">MSTNGPEMISRFLTSLWLYDIVTDRIPCANARQNLNDFLHYDCVAAPWKWWPLTEEIEVLRDQARADWAEPEDVWLTERLDHKPGARMANGPIFMDVSIYIYVVAFPIYNTQGPGEGGREYCIEGIDDWRDGFYEPMGHHTGGSDTMLSGGIWGNPALRRHIWNYCPEVKMTLAMDAAKYVLGDCYANWKRGERKNRRSWVWKWDDYWSHVSYVAVESGAVVGAQVFCFDIVAVAGIERKDNN</sequence>
<evidence type="ECO:0000313" key="1">
    <source>
        <dbReference type="EMBL" id="RWA10312.1"/>
    </source>
</evidence>
<comment type="caution">
    <text evidence="1">The sequence shown here is derived from an EMBL/GenBank/DDBJ whole genome shotgun (WGS) entry which is preliminary data.</text>
</comment>
<dbReference type="AlphaFoldDB" id="A0A439D7D2"/>
<dbReference type="EMBL" id="RYZI01000119">
    <property type="protein sequence ID" value="RWA10312.1"/>
    <property type="molecule type" value="Genomic_DNA"/>
</dbReference>
<evidence type="ECO:0000313" key="2">
    <source>
        <dbReference type="Proteomes" id="UP000286045"/>
    </source>
</evidence>
<proteinExistence type="predicted"/>
<reference evidence="1 2" key="1">
    <citation type="submission" date="2018-12" db="EMBL/GenBank/DDBJ databases">
        <title>Draft genome sequence of Xylaria grammica IHI A82.</title>
        <authorList>
            <person name="Buettner E."/>
            <person name="Kellner H."/>
        </authorList>
    </citation>
    <scope>NUCLEOTIDE SEQUENCE [LARGE SCALE GENOMIC DNA]</scope>
    <source>
        <strain evidence="1 2">IHI A82</strain>
    </source>
</reference>
<dbReference type="STRING" id="363999.A0A439D7D2"/>
<name>A0A439D7D2_9PEZI</name>
<protein>
    <submittedName>
        <fullName evidence="1">Uncharacterized protein</fullName>
    </submittedName>
</protein>
<dbReference type="Proteomes" id="UP000286045">
    <property type="component" value="Unassembled WGS sequence"/>
</dbReference>
<keyword evidence="2" id="KW-1185">Reference proteome</keyword>
<accession>A0A439D7D2</accession>
<organism evidence="1 2">
    <name type="scientific">Xylaria grammica</name>
    <dbReference type="NCBI Taxonomy" id="363999"/>
    <lineage>
        <taxon>Eukaryota</taxon>
        <taxon>Fungi</taxon>
        <taxon>Dikarya</taxon>
        <taxon>Ascomycota</taxon>
        <taxon>Pezizomycotina</taxon>
        <taxon>Sordariomycetes</taxon>
        <taxon>Xylariomycetidae</taxon>
        <taxon>Xylariales</taxon>
        <taxon>Xylariaceae</taxon>
        <taxon>Xylaria</taxon>
    </lineage>
</organism>
<gene>
    <name evidence="1" type="ORF">EKO27_g4803</name>
</gene>